<protein>
    <submittedName>
        <fullName evidence="2">Uncharacterized protein</fullName>
    </submittedName>
</protein>
<dbReference type="RefSeq" id="WP_366294439.1">
    <property type="nucleotide sequence ID" value="NZ_CP159992.1"/>
</dbReference>
<reference evidence="2" key="1">
    <citation type="submission" date="2024-05" db="EMBL/GenBank/DDBJ databases">
        <title>Draft genome assemblies of 36 bacteria isolated from hibernating arctic ground squirrels.</title>
        <authorList>
            <person name="McKee H."/>
            <person name="Mullen L."/>
            <person name="Drown D.M."/>
            <person name="Duddleston K.N."/>
        </authorList>
    </citation>
    <scope>NUCLEOTIDE SEQUENCE</scope>
    <source>
        <strain evidence="2">AN1007</strain>
    </source>
</reference>
<feature type="signal peptide" evidence="1">
    <location>
        <begin position="1"/>
        <end position="24"/>
    </location>
</feature>
<dbReference type="EMBL" id="CP159992">
    <property type="protein sequence ID" value="XCP96119.1"/>
    <property type="molecule type" value="Genomic_DNA"/>
</dbReference>
<dbReference type="AlphaFoldDB" id="A0AAU8NE95"/>
<organism evidence="2">
    <name type="scientific">Paenibacillus sp. AN1007</name>
    <dbReference type="NCBI Taxonomy" id="3151385"/>
    <lineage>
        <taxon>Bacteria</taxon>
        <taxon>Bacillati</taxon>
        <taxon>Bacillota</taxon>
        <taxon>Bacilli</taxon>
        <taxon>Bacillales</taxon>
        <taxon>Paenibacillaceae</taxon>
        <taxon>Paenibacillus</taxon>
    </lineage>
</organism>
<keyword evidence="1" id="KW-0732">Signal</keyword>
<gene>
    <name evidence="2" type="ORF">ABXS70_05235</name>
</gene>
<evidence type="ECO:0000256" key="1">
    <source>
        <dbReference type="SAM" id="SignalP"/>
    </source>
</evidence>
<accession>A0AAU8NE95</accession>
<proteinExistence type="predicted"/>
<sequence length="116" mass="12204">MSKKLLLGIVSIAACFSLGSTSFADTSLVPTSPQISQSVTSQVNAMDKINVEITLRVGESRNLSGSNFWISGDQGNNSPIYLDRNGFVLGLKVGDAVVVADLPGGAGSVLYYIHVR</sequence>
<name>A0AAU8NE95_9BACL</name>
<dbReference type="PROSITE" id="PS51257">
    <property type="entry name" value="PROKAR_LIPOPROTEIN"/>
    <property type="match status" value="1"/>
</dbReference>
<evidence type="ECO:0000313" key="2">
    <source>
        <dbReference type="EMBL" id="XCP96119.1"/>
    </source>
</evidence>
<feature type="chain" id="PRO_5043583064" evidence="1">
    <location>
        <begin position="25"/>
        <end position="116"/>
    </location>
</feature>